<feature type="compositionally biased region" description="Acidic residues" evidence="1">
    <location>
        <begin position="128"/>
        <end position="142"/>
    </location>
</feature>
<keyword evidence="3" id="KW-1185">Reference proteome</keyword>
<proteinExistence type="predicted"/>
<evidence type="ECO:0000313" key="3">
    <source>
        <dbReference type="Proteomes" id="UP000481861"/>
    </source>
</evidence>
<dbReference type="Proteomes" id="UP000481861">
    <property type="component" value="Unassembled WGS sequence"/>
</dbReference>
<accession>A0A7C8I5W3</accession>
<dbReference type="AlphaFoldDB" id="A0A7C8I5W3"/>
<organism evidence="2 3">
    <name type="scientific">Massariosphaeria phaeospora</name>
    <dbReference type="NCBI Taxonomy" id="100035"/>
    <lineage>
        <taxon>Eukaryota</taxon>
        <taxon>Fungi</taxon>
        <taxon>Dikarya</taxon>
        <taxon>Ascomycota</taxon>
        <taxon>Pezizomycotina</taxon>
        <taxon>Dothideomycetes</taxon>
        <taxon>Pleosporomycetidae</taxon>
        <taxon>Pleosporales</taxon>
        <taxon>Pleosporales incertae sedis</taxon>
        <taxon>Massariosphaeria</taxon>
    </lineage>
</organism>
<dbReference type="EMBL" id="JAADJZ010000021">
    <property type="protein sequence ID" value="KAF2868033.1"/>
    <property type="molecule type" value="Genomic_DNA"/>
</dbReference>
<evidence type="ECO:0000256" key="1">
    <source>
        <dbReference type="SAM" id="MobiDB-lite"/>
    </source>
</evidence>
<feature type="compositionally biased region" description="Polar residues" evidence="1">
    <location>
        <begin position="1"/>
        <end position="15"/>
    </location>
</feature>
<comment type="caution">
    <text evidence="2">The sequence shown here is derived from an EMBL/GenBank/DDBJ whole genome shotgun (WGS) entry which is preliminary data.</text>
</comment>
<feature type="compositionally biased region" description="Acidic residues" evidence="1">
    <location>
        <begin position="42"/>
        <end position="58"/>
    </location>
</feature>
<name>A0A7C8I5W3_9PLEO</name>
<sequence>MSSNPKPTRSPQIPQSARFPRSPPISHSEDAPRPQDAPPETDPSEDAAYEGEPEDEIPYPEPSSEQTLLPPPNFNPFFTLIEDSTTGEHYHPYVHYVFADDDPVIVTAAAMRSLGLDDTQYLPQNTPEGEEKEPNQADEQETQVESPLPPPIPGIKEHYLIVDVGTDGHTIVDAQSLSSEWQITDANIRTAPSFDESSPDHSYMLRIEGVEVPGRSKGKTKGEPGDTKLREARERSQGDLFGALDELVKGVEGNQEVAGKIAGTS</sequence>
<feature type="region of interest" description="Disordered" evidence="1">
    <location>
        <begin position="1"/>
        <end position="75"/>
    </location>
</feature>
<feature type="non-terminal residue" evidence="2">
    <location>
        <position position="265"/>
    </location>
</feature>
<protein>
    <submittedName>
        <fullName evidence="2">Uncharacterized protein</fullName>
    </submittedName>
</protein>
<feature type="compositionally biased region" description="Basic and acidic residues" evidence="1">
    <location>
        <begin position="220"/>
        <end position="237"/>
    </location>
</feature>
<dbReference type="OrthoDB" id="1681166at2759"/>
<gene>
    <name evidence="2" type="ORF">BDV95DRAFT_450884</name>
</gene>
<evidence type="ECO:0000313" key="2">
    <source>
        <dbReference type="EMBL" id="KAF2868033.1"/>
    </source>
</evidence>
<feature type="region of interest" description="Disordered" evidence="1">
    <location>
        <begin position="118"/>
        <end position="153"/>
    </location>
</feature>
<feature type="region of interest" description="Disordered" evidence="1">
    <location>
        <begin position="213"/>
        <end position="237"/>
    </location>
</feature>
<reference evidence="2 3" key="1">
    <citation type="submission" date="2020-01" db="EMBL/GenBank/DDBJ databases">
        <authorList>
            <consortium name="DOE Joint Genome Institute"/>
            <person name="Haridas S."/>
            <person name="Albert R."/>
            <person name="Binder M."/>
            <person name="Bloem J."/>
            <person name="Labutti K."/>
            <person name="Salamov A."/>
            <person name="Andreopoulos B."/>
            <person name="Baker S.E."/>
            <person name="Barry K."/>
            <person name="Bills G."/>
            <person name="Bluhm B.H."/>
            <person name="Cannon C."/>
            <person name="Castanera R."/>
            <person name="Culley D.E."/>
            <person name="Daum C."/>
            <person name="Ezra D."/>
            <person name="Gonzalez J.B."/>
            <person name="Henrissat B."/>
            <person name="Kuo A."/>
            <person name="Liang C."/>
            <person name="Lipzen A."/>
            <person name="Lutzoni F."/>
            <person name="Magnuson J."/>
            <person name="Mondo S."/>
            <person name="Nolan M."/>
            <person name="Ohm R."/>
            <person name="Pangilinan J."/>
            <person name="Park H.-J.H."/>
            <person name="Ramirez L."/>
            <person name="Alfaro M."/>
            <person name="Sun H."/>
            <person name="Tritt A."/>
            <person name="Yoshinaga Y."/>
            <person name="Zwiers L.-H.L."/>
            <person name="Turgeon B.G."/>
            <person name="Goodwin S.B."/>
            <person name="Spatafora J.W."/>
            <person name="Crous P.W."/>
            <person name="Grigoriev I.V."/>
        </authorList>
    </citation>
    <scope>NUCLEOTIDE SEQUENCE [LARGE SCALE GENOMIC DNA]</scope>
    <source>
        <strain evidence="2 3">CBS 611.86</strain>
    </source>
</reference>